<organism evidence="6 7">
    <name type="scientific">Eragrostis curvula</name>
    <name type="common">weeping love grass</name>
    <dbReference type="NCBI Taxonomy" id="38414"/>
    <lineage>
        <taxon>Eukaryota</taxon>
        <taxon>Viridiplantae</taxon>
        <taxon>Streptophyta</taxon>
        <taxon>Embryophyta</taxon>
        <taxon>Tracheophyta</taxon>
        <taxon>Spermatophyta</taxon>
        <taxon>Magnoliopsida</taxon>
        <taxon>Liliopsida</taxon>
        <taxon>Poales</taxon>
        <taxon>Poaceae</taxon>
        <taxon>PACMAD clade</taxon>
        <taxon>Chloridoideae</taxon>
        <taxon>Eragrostideae</taxon>
        <taxon>Eragrostidinae</taxon>
        <taxon>Eragrostis</taxon>
    </lineage>
</organism>
<feature type="region of interest" description="Disordered" evidence="5">
    <location>
        <begin position="145"/>
        <end position="280"/>
    </location>
</feature>
<gene>
    <name evidence="6" type="ORF">EJB05_13865</name>
</gene>
<dbReference type="PANTHER" id="PTHR47874">
    <property type="entry name" value="EXPRESSED PROTEIN"/>
    <property type="match status" value="1"/>
</dbReference>
<keyword evidence="7" id="KW-1185">Reference proteome</keyword>
<dbReference type="PANTHER" id="PTHR47874:SF7">
    <property type="entry name" value="BNAA05G30910D PROTEIN"/>
    <property type="match status" value="1"/>
</dbReference>
<dbReference type="InterPro" id="IPR011990">
    <property type="entry name" value="TPR-like_helical_dom_sf"/>
</dbReference>
<dbReference type="Gene3D" id="1.25.40.10">
    <property type="entry name" value="Tetratricopeptide repeat domain"/>
    <property type="match status" value="4"/>
</dbReference>
<proteinExistence type="inferred from homology"/>
<evidence type="ECO:0008006" key="8">
    <source>
        <dbReference type="Google" id="ProtNLM"/>
    </source>
</evidence>
<evidence type="ECO:0000256" key="1">
    <source>
        <dbReference type="ARBA" id="ARBA00007626"/>
    </source>
</evidence>
<comment type="similarity">
    <text evidence="1">Belongs to the PPR family. P subfamily.</text>
</comment>
<keyword evidence="2" id="KW-0677">Repeat</keyword>
<dbReference type="InterPro" id="IPR002885">
    <property type="entry name" value="PPR_rpt"/>
</dbReference>
<dbReference type="PROSITE" id="PS51375">
    <property type="entry name" value="PPR"/>
    <property type="match status" value="7"/>
</dbReference>
<dbReference type="OrthoDB" id="185373at2759"/>
<evidence type="ECO:0000313" key="6">
    <source>
        <dbReference type="EMBL" id="TVU40401.1"/>
    </source>
</evidence>
<keyword evidence="3" id="KW-0809">Transit peptide</keyword>
<evidence type="ECO:0000313" key="7">
    <source>
        <dbReference type="Proteomes" id="UP000324897"/>
    </source>
</evidence>
<protein>
    <recommendedName>
        <fullName evidence="8">Pentacotripeptide-repeat region of PRORP domain-containing protein</fullName>
    </recommendedName>
</protein>
<dbReference type="Proteomes" id="UP000324897">
    <property type="component" value="Chromosome 4"/>
</dbReference>
<feature type="non-terminal residue" evidence="6">
    <location>
        <position position="1"/>
    </location>
</feature>
<dbReference type="Pfam" id="PF13041">
    <property type="entry name" value="PPR_2"/>
    <property type="match status" value="4"/>
</dbReference>
<evidence type="ECO:0000256" key="2">
    <source>
        <dbReference type="ARBA" id="ARBA00022737"/>
    </source>
</evidence>
<feature type="repeat" description="PPR" evidence="4">
    <location>
        <begin position="327"/>
        <end position="361"/>
    </location>
</feature>
<feature type="repeat" description="PPR" evidence="4">
    <location>
        <begin position="609"/>
        <end position="643"/>
    </location>
</feature>
<feature type="repeat" description="PPR" evidence="4">
    <location>
        <begin position="469"/>
        <end position="503"/>
    </location>
</feature>
<comment type="caution">
    <text evidence="6">The sequence shown here is derived from an EMBL/GenBank/DDBJ whole genome shotgun (WGS) entry which is preliminary data.</text>
</comment>
<reference evidence="6 7" key="1">
    <citation type="journal article" date="2019" name="Sci. Rep.">
        <title>A high-quality genome of Eragrostis curvula grass provides insights into Poaceae evolution and supports new strategies to enhance forage quality.</title>
        <authorList>
            <person name="Carballo J."/>
            <person name="Santos B.A.C.M."/>
            <person name="Zappacosta D."/>
            <person name="Garbus I."/>
            <person name="Selva J.P."/>
            <person name="Gallo C.A."/>
            <person name="Diaz A."/>
            <person name="Albertini E."/>
            <person name="Caccamo M."/>
            <person name="Echenique V."/>
        </authorList>
    </citation>
    <scope>NUCLEOTIDE SEQUENCE [LARGE SCALE GENOMIC DNA]</scope>
    <source>
        <strain evidence="7">cv. Victoria</strain>
        <tissue evidence="6">Leaf</tissue>
    </source>
</reference>
<dbReference type="Gramene" id="TVU40401">
    <property type="protein sequence ID" value="TVU40401"/>
    <property type="gene ID" value="EJB05_13865"/>
</dbReference>
<dbReference type="AlphaFoldDB" id="A0A5J9VXN4"/>
<feature type="repeat" description="PPR" evidence="4">
    <location>
        <begin position="433"/>
        <end position="468"/>
    </location>
</feature>
<evidence type="ECO:0000256" key="4">
    <source>
        <dbReference type="PROSITE-ProRule" id="PRU00708"/>
    </source>
</evidence>
<feature type="compositionally biased region" description="Low complexity" evidence="5">
    <location>
        <begin position="152"/>
        <end position="166"/>
    </location>
</feature>
<dbReference type="EMBL" id="RWGY01000007">
    <property type="protein sequence ID" value="TVU40401.1"/>
    <property type="molecule type" value="Genomic_DNA"/>
</dbReference>
<feature type="repeat" description="PPR" evidence="4">
    <location>
        <begin position="539"/>
        <end position="573"/>
    </location>
</feature>
<name>A0A5J9VXN4_9POAL</name>
<dbReference type="InterPro" id="IPR044179">
    <property type="entry name" value="PPR5-like"/>
</dbReference>
<dbReference type="GO" id="GO:0003729">
    <property type="term" value="F:mRNA binding"/>
    <property type="evidence" value="ECO:0007669"/>
    <property type="project" value="InterPro"/>
</dbReference>
<evidence type="ECO:0000256" key="5">
    <source>
        <dbReference type="SAM" id="MobiDB-lite"/>
    </source>
</evidence>
<feature type="repeat" description="PPR" evidence="4">
    <location>
        <begin position="398"/>
        <end position="432"/>
    </location>
</feature>
<evidence type="ECO:0000256" key="3">
    <source>
        <dbReference type="ARBA" id="ARBA00022946"/>
    </source>
</evidence>
<accession>A0A5J9VXN4</accession>
<sequence>MFTVAAFFNAVLSDIVSRSISFFMDRCSKLTAPSMDAKRIGDLQRLLLRVHVIAEESEGRHITNQAMARQLNMLRKEGIGVISIMDNLRCQCVETTDHNVKQQVHEILNNIMIHAAASTAAASSDSSPLPAASCSWRARCGGEHCARPAKRPFPSALLPPSSTLRTPMPPPSPLLLHPGTRMPGWGLTGRGESGLSPAAGRHGGRLAPPQGRHWKAGEFPGTVDGPKSPAPSKVKRRPAESSQPQLSDRKKHWKAGEFPGTAAAPNSSKPSRTPLKNVKKKLDDRVDAKAWACTVTEALADRISSKNWHEALQVFEMLKEQTFYHPKEGTYMKLILLLGRSGQPSRAHQLFDEMQQQGLAPTPELYTALIGAYCRSGLLDEALQLLNEMKASPQCQPDVYTYSTIIKACVDDSRFDLVDAMYRDMAERSIAPNTVTQNIVLSGYGKAGRLEDMERVLSAMLESAACKPDVWTMNIILSLFGNRGQVESMEKWYEKFRSYGIEPETRTLNILIGAYGKKRMYDKMSAVMEYMRKLAFQWTTATYNNVIEAFADAGDAKNMEHTFNQMRSEGMKPDTKTFCCLIKGFSKAGLFHKVVGMVKLAERLEVPANTSFHNAVLDACAKADDLMEMERVFMYMKHKQCDPDAETYSILVEAYRKEGMTDKIYALHQENPTFVPNEVVMV</sequence>
<feature type="repeat" description="PPR" evidence="4">
    <location>
        <begin position="362"/>
        <end position="392"/>
    </location>
</feature>
<dbReference type="Pfam" id="PF01535">
    <property type="entry name" value="PPR"/>
    <property type="match status" value="2"/>
</dbReference>
<dbReference type="NCBIfam" id="TIGR00756">
    <property type="entry name" value="PPR"/>
    <property type="match status" value="8"/>
</dbReference>